<dbReference type="InterPro" id="IPR011044">
    <property type="entry name" value="Quino_amine_DH_bsu"/>
</dbReference>
<dbReference type="AlphaFoldDB" id="X1SL56"/>
<accession>X1SL56</accession>
<organism evidence="1">
    <name type="scientific">marine sediment metagenome</name>
    <dbReference type="NCBI Taxonomy" id="412755"/>
    <lineage>
        <taxon>unclassified sequences</taxon>
        <taxon>metagenomes</taxon>
        <taxon>ecological metagenomes</taxon>
    </lineage>
</organism>
<reference evidence="1" key="1">
    <citation type="journal article" date="2014" name="Front. Microbiol.">
        <title>High frequency of phylogenetically diverse reductive dehalogenase-homologous genes in deep subseafloor sedimentary metagenomes.</title>
        <authorList>
            <person name="Kawai M."/>
            <person name="Futagami T."/>
            <person name="Toyoda A."/>
            <person name="Takaki Y."/>
            <person name="Nishi S."/>
            <person name="Hori S."/>
            <person name="Arai W."/>
            <person name="Tsubouchi T."/>
            <person name="Morono Y."/>
            <person name="Uchiyama I."/>
            <person name="Ito T."/>
            <person name="Fujiyama A."/>
            <person name="Inagaki F."/>
            <person name="Takami H."/>
        </authorList>
    </citation>
    <scope>NUCLEOTIDE SEQUENCE</scope>
    <source>
        <strain evidence="1">Expedition CK06-06</strain>
    </source>
</reference>
<proteinExistence type="predicted"/>
<sequence length="103" mass="11589">WQIDPTDMHKVAELDYGGWIQALTALGSYVYAGGFTTKKVWQIDPTDMSKVAESADYGGIIYALTWHEYTYIYIPGLENKSANMAAKMVGHLYLLHYNASNSF</sequence>
<comment type="caution">
    <text evidence="1">The sequence shown here is derived from an EMBL/GenBank/DDBJ whole genome shotgun (WGS) entry which is preliminary data.</text>
</comment>
<protein>
    <submittedName>
        <fullName evidence="1">Uncharacterized protein</fullName>
    </submittedName>
</protein>
<dbReference type="EMBL" id="BARW01005160">
    <property type="protein sequence ID" value="GAI76090.1"/>
    <property type="molecule type" value="Genomic_DNA"/>
</dbReference>
<evidence type="ECO:0000313" key="1">
    <source>
        <dbReference type="EMBL" id="GAI76090.1"/>
    </source>
</evidence>
<dbReference type="SUPFAM" id="SSF50969">
    <property type="entry name" value="YVTN repeat-like/Quinoprotein amine dehydrogenase"/>
    <property type="match status" value="1"/>
</dbReference>
<name>X1SL56_9ZZZZ</name>
<gene>
    <name evidence="1" type="ORF">S12H4_11477</name>
</gene>
<feature type="non-terminal residue" evidence="1">
    <location>
        <position position="1"/>
    </location>
</feature>